<dbReference type="InterPro" id="IPR011335">
    <property type="entry name" value="Restrct_endonuc-II-like"/>
</dbReference>
<evidence type="ECO:0000259" key="1">
    <source>
        <dbReference type="Pfam" id="PF09588"/>
    </source>
</evidence>
<dbReference type="EMBL" id="JAIWYP010000016">
    <property type="protein sequence ID" value="KAH3697095.1"/>
    <property type="molecule type" value="Genomic_DNA"/>
</dbReference>
<dbReference type="GO" id="GO:0006281">
    <property type="term" value="P:DNA repair"/>
    <property type="evidence" value="ECO:0007669"/>
    <property type="project" value="UniProtKB-ARBA"/>
</dbReference>
<dbReference type="InterPro" id="IPR011604">
    <property type="entry name" value="PDDEXK-like_dom_sf"/>
</dbReference>
<gene>
    <name evidence="2" type="ORF">DPMN_084580</name>
</gene>
<dbReference type="InterPro" id="IPR019080">
    <property type="entry name" value="YqaJ_viral_recombinase"/>
</dbReference>
<comment type="caution">
    <text evidence="2">The sequence shown here is derived from an EMBL/GenBank/DDBJ whole genome shotgun (WGS) entry which is preliminary data.</text>
</comment>
<dbReference type="SUPFAM" id="SSF52980">
    <property type="entry name" value="Restriction endonuclease-like"/>
    <property type="match status" value="1"/>
</dbReference>
<dbReference type="PANTHER" id="PTHR46609:SF8">
    <property type="entry name" value="YQAJ VIRAL RECOMBINASE DOMAIN-CONTAINING PROTEIN"/>
    <property type="match status" value="1"/>
</dbReference>
<proteinExistence type="predicted"/>
<evidence type="ECO:0000313" key="3">
    <source>
        <dbReference type="Proteomes" id="UP000828390"/>
    </source>
</evidence>
<dbReference type="Proteomes" id="UP000828390">
    <property type="component" value="Unassembled WGS sequence"/>
</dbReference>
<dbReference type="Gene3D" id="3.90.320.10">
    <property type="match status" value="1"/>
</dbReference>
<reference evidence="2" key="2">
    <citation type="submission" date="2020-11" db="EMBL/GenBank/DDBJ databases">
        <authorList>
            <person name="McCartney M.A."/>
            <person name="Auch B."/>
            <person name="Kono T."/>
            <person name="Mallez S."/>
            <person name="Becker A."/>
            <person name="Gohl D.M."/>
            <person name="Silverstein K.A.T."/>
            <person name="Koren S."/>
            <person name="Bechman K.B."/>
            <person name="Herman A."/>
            <person name="Abrahante J.E."/>
            <person name="Garbe J."/>
        </authorList>
    </citation>
    <scope>NUCLEOTIDE SEQUENCE</scope>
    <source>
        <strain evidence="2">Duluth1</strain>
        <tissue evidence="2">Whole animal</tissue>
    </source>
</reference>
<organism evidence="2 3">
    <name type="scientific">Dreissena polymorpha</name>
    <name type="common">Zebra mussel</name>
    <name type="synonym">Mytilus polymorpha</name>
    <dbReference type="NCBI Taxonomy" id="45954"/>
    <lineage>
        <taxon>Eukaryota</taxon>
        <taxon>Metazoa</taxon>
        <taxon>Spiralia</taxon>
        <taxon>Lophotrochozoa</taxon>
        <taxon>Mollusca</taxon>
        <taxon>Bivalvia</taxon>
        <taxon>Autobranchia</taxon>
        <taxon>Heteroconchia</taxon>
        <taxon>Euheterodonta</taxon>
        <taxon>Imparidentia</taxon>
        <taxon>Neoheterodontei</taxon>
        <taxon>Myida</taxon>
        <taxon>Dreissenoidea</taxon>
        <taxon>Dreissenidae</taxon>
        <taxon>Dreissena</taxon>
    </lineage>
</organism>
<keyword evidence="3" id="KW-1185">Reference proteome</keyword>
<accession>A0A9D3YEK9</accession>
<name>A0A9D3YEK9_DREPO</name>
<protein>
    <recommendedName>
        <fullName evidence="1">YqaJ viral recombinase domain-containing protein</fullName>
    </recommendedName>
</protein>
<feature type="domain" description="YqaJ viral recombinase" evidence="1">
    <location>
        <begin position="152"/>
        <end position="296"/>
    </location>
</feature>
<dbReference type="InterPro" id="IPR051703">
    <property type="entry name" value="NF-kappa-B_Signaling_Reg"/>
</dbReference>
<dbReference type="Pfam" id="PF09588">
    <property type="entry name" value="YqaJ"/>
    <property type="match status" value="1"/>
</dbReference>
<dbReference type="AlphaFoldDB" id="A0A9D3YEK9"/>
<dbReference type="PANTHER" id="PTHR46609">
    <property type="entry name" value="EXONUCLEASE, PHAGE-TYPE/RECB, C-TERMINAL DOMAIN-CONTAINING PROTEIN"/>
    <property type="match status" value="1"/>
</dbReference>
<sequence length="507" mass="57856">MDRRLDNFQVQAKNIDEIPETYKLELQMFLLNVVKSISCDIIAIREIRRKKEYCKSKLIERGGESDWRKGKFVYAVSAIIAFVHDIDEYLKSACELRENICLTVASLNGRGYVAGETINIHETPLFVDIQRQKENLTNAEESTRLMKQRSNEWFEYRKRAKVTGSSLFTAIGGDGLKRQKDHFDKVMCGIAEKDPTLEQKKAIEHGVVNEINGVATLVGKVLPVVEPDLTFCEEGCVAIQTADNDCFMIVSPDGSLREDSDISTTKVGVEIKCPYYRIHNQFPVRYLLQCLSQIEVLNVNYLLFVSWTAEETVVFRVKRDCQLFQEAMKIAFAMYGHDKVNKPTKLSEEQKKLKERLTEISKQVEFVGTFSSLVHSSSTTLYSQPIISIWDVKAILHKVKAEAEAFYELNRERATEAVVFLVSDLDRSWDKENVKWSPVAWFPKGYSLTTGTMRSIAEDVHDRCYEQTIHIPCSSFDGQWHGIVVRTKTGAAVNQIAAPKRCLEKCN</sequence>
<reference evidence="2" key="1">
    <citation type="journal article" date="2019" name="bioRxiv">
        <title>The Genome of the Zebra Mussel, Dreissena polymorpha: A Resource for Invasive Species Research.</title>
        <authorList>
            <person name="McCartney M.A."/>
            <person name="Auch B."/>
            <person name="Kono T."/>
            <person name="Mallez S."/>
            <person name="Zhang Y."/>
            <person name="Obille A."/>
            <person name="Becker A."/>
            <person name="Abrahante J.E."/>
            <person name="Garbe J."/>
            <person name="Badalamenti J.P."/>
            <person name="Herman A."/>
            <person name="Mangelson H."/>
            <person name="Liachko I."/>
            <person name="Sullivan S."/>
            <person name="Sone E.D."/>
            <person name="Koren S."/>
            <person name="Silverstein K.A.T."/>
            <person name="Beckman K.B."/>
            <person name="Gohl D.M."/>
        </authorList>
    </citation>
    <scope>NUCLEOTIDE SEQUENCE</scope>
    <source>
        <strain evidence="2">Duluth1</strain>
        <tissue evidence="2">Whole animal</tissue>
    </source>
</reference>
<evidence type="ECO:0000313" key="2">
    <source>
        <dbReference type="EMBL" id="KAH3697095.1"/>
    </source>
</evidence>